<keyword evidence="2" id="KW-1185">Reference proteome</keyword>
<sequence length="32" mass="3349">MKELASKNFDGKILIISEVWCGDASATVPAPG</sequence>
<dbReference type="AlphaFoldDB" id="A0AAU6WXF5"/>
<dbReference type="Proteomes" id="UP001463665">
    <property type="component" value="Chromosome"/>
</dbReference>
<organism evidence="1 2">
    <name type="scientific">Chryseobacterium endophyticum</name>
    <dbReference type="NCBI Taxonomy" id="1854762"/>
    <lineage>
        <taxon>Bacteria</taxon>
        <taxon>Pseudomonadati</taxon>
        <taxon>Bacteroidota</taxon>
        <taxon>Flavobacteriia</taxon>
        <taxon>Flavobacteriales</taxon>
        <taxon>Weeksellaceae</taxon>
        <taxon>Chryseobacterium group</taxon>
        <taxon>Chryseobacterium</taxon>
    </lineage>
</organism>
<evidence type="ECO:0000313" key="1">
    <source>
        <dbReference type="EMBL" id="XAO76567.1"/>
    </source>
</evidence>
<name>A0AAU6WXF5_9FLAO</name>
<gene>
    <name evidence="1" type="ORF">AAFP95_22145</name>
</gene>
<dbReference type="RefSeq" id="WP_345767893.1">
    <property type="nucleotide sequence ID" value="NZ_CP154834.1"/>
</dbReference>
<dbReference type="EMBL" id="CP154834">
    <property type="protein sequence ID" value="XAO76567.1"/>
    <property type="molecule type" value="Genomic_DNA"/>
</dbReference>
<proteinExistence type="predicted"/>
<reference evidence="1 2" key="1">
    <citation type="submission" date="2024-04" db="EMBL/GenBank/DDBJ databases">
        <title>Genome sequencing and assembly of rice foliar adapted Chryseobacterium endophyticum OsEnb-ALM-A6.</title>
        <authorList>
            <person name="Kumar S."/>
            <person name="Javed M."/>
            <person name="Chouhan V."/>
            <person name="Charishma K."/>
            <person name="Patel A."/>
            <person name="Kumar M."/>
            <person name="Sahu K.P."/>
            <person name="Kumar A."/>
        </authorList>
    </citation>
    <scope>NUCLEOTIDE SEQUENCE [LARGE SCALE GENOMIC DNA]</scope>
    <source>
        <strain evidence="1 2">OsEnb-ALM-A6</strain>
    </source>
</reference>
<evidence type="ECO:0000313" key="2">
    <source>
        <dbReference type="Proteomes" id="UP001463665"/>
    </source>
</evidence>
<protein>
    <submittedName>
        <fullName evidence="1">Thioredoxin family protein</fullName>
    </submittedName>
</protein>
<accession>A0AAU6WXF5</accession>